<gene>
    <name evidence="2" type="ORF">ESZ54_09930</name>
</gene>
<dbReference type="AlphaFoldDB" id="A0A4S3B4K2"/>
<dbReference type="Proteomes" id="UP000310506">
    <property type="component" value="Unassembled WGS sequence"/>
</dbReference>
<evidence type="ECO:0000259" key="1">
    <source>
        <dbReference type="PROSITE" id="PS51186"/>
    </source>
</evidence>
<dbReference type="PANTHER" id="PTHR43415">
    <property type="entry name" value="SPERMIDINE N(1)-ACETYLTRANSFERASE"/>
    <property type="match status" value="1"/>
</dbReference>
<dbReference type="OrthoDB" id="9795206at2"/>
<dbReference type="EMBL" id="SDGV01000022">
    <property type="protein sequence ID" value="THB60533.1"/>
    <property type="molecule type" value="Genomic_DNA"/>
</dbReference>
<dbReference type="InterPro" id="IPR016181">
    <property type="entry name" value="Acyl_CoA_acyltransferase"/>
</dbReference>
<dbReference type="Pfam" id="PF13302">
    <property type="entry name" value="Acetyltransf_3"/>
    <property type="match status" value="1"/>
</dbReference>
<name>A0A4S3B4K2_9ENTE</name>
<dbReference type="PROSITE" id="PS51186">
    <property type="entry name" value="GNAT"/>
    <property type="match status" value="1"/>
</dbReference>
<organism evidence="2 3">
    <name type="scientific">Vagococcus silagei</name>
    <dbReference type="NCBI Taxonomy" id="2508885"/>
    <lineage>
        <taxon>Bacteria</taxon>
        <taxon>Bacillati</taxon>
        <taxon>Bacillota</taxon>
        <taxon>Bacilli</taxon>
        <taxon>Lactobacillales</taxon>
        <taxon>Enterococcaceae</taxon>
        <taxon>Vagococcus</taxon>
    </lineage>
</organism>
<reference evidence="2 3" key="1">
    <citation type="submission" date="2019-01" db="EMBL/GenBank/DDBJ databases">
        <title>Vagococcus silagei sp. nov. isolated from brewer's grain.</title>
        <authorList>
            <person name="Guu J.-R."/>
        </authorList>
    </citation>
    <scope>NUCLEOTIDE SEQUENCE [LARGE SCALE GENOMIC DNA]</scope>
    <source>
        <strain evidence="2 3">2B-2</strain>
    </source>
</reference>
<dbReference type="RefSeq" id="WP_136137523.1">
    <property type="nucleotide sequence ID" value="NZ_SDGV01000022.1"/>
</dbReference>
<comment type="caution">
    <text evidence="2">The sequence shown here is derived from an EMBL/GenBank/DDBJ whole genome shotgun (WGS) entry which is preliminary data.</text>
</comment>
<dbReference type="InterPro" id="IPR000182">
    <property type="entry name" value="GNAT_dom"/>
</dbReference>
<keyword evidence="2" id="KW-0808">Transferase</keyword>
<dbReference type="PANTHER" id="PTHR43415:SF4">
    <property type="entry name" value="N-ACETYLTRANSFERASE DOMAIN-CONTAINING PROTEIN"/>
    <property type="match status" value="1"/>
</dbReference>
<protein>
    <submittedName>
        <fullName evidence="2">N-acetyltransferase</fullName>
    </submittedName>
</protein>
<sequence>MVKVKLRPYTEQDIYLLWELAYQKDLEWRKWNGPYFNEPVMTFEHYQAVALENFVASEMMAVIEVDQEVVGQVFSYWDDGELKHWLEMGICLYDSTYWGKGIGTVCFKLWLNYLFNHFKYLPRIGFTTWSGNIGMMSVGEKLGMTKEGQMRQVRYYNGRYYDSIRYGILRDEWFGDSRA</sequence>
<proteinExistence type="predicted"/>
<evidence type="ECO:0000313" key="2">
    <source>
        <dbReference type="EMBL" id="THB60533.1"/>
    </source>
</evidence>
<dbReference type="GO" id="GO:0016747">
    <property type="term" value="F:acyltransferase activity, transferring groups other than amino-acyl groups"/>
    <property type="evidence" value="ECO:0007669"/>
    <property type="project" value="InterPro"/>
</dbReference>
<accession>A0A4S3B4K2</accession>
<dbReference type="SUPFAM" id="SSF55729">
    <property type="entry name" value="Acyl-CoA N-acyltransferases (Nat)"/>
    <property type="match status" value="1"/>
</dbReference>
<dbReference type="Gene3D" id="3.40.630.30">
    <property type="match status" value="1"/>
</dbReference>
<keyword evidence="3" id="KW-1185">Reference proteome</keyword>
<evidence type="ECO:0000313" key="3">
    <source>
        <dbReference type="Proteomes" id="UP000310506"/>
    </source>
</evidence>
<feature type="domain" description="N-acetyltransferase" evidence="1">
    <location>
        <begin position="4"/>
        <end position="162"/>
    </location>
</feature>